<dbReference type="InterPro" id="IPR000683">
    <property type="entry name" value="Gfo/Idh/MocA-like_OxRdtase_N"/>
</dbReference>
<evidence type="ECO:0000313" key="3">
    <source>
        <dbReference type="EMBL" id="ABU58544.1"/>
    </source>
</evidence>
<dbReference type="SUPFAM" id="SSF55347">
    <property type="entry name" value="Glyceraldehyde-3-phosphate dehydrogenase-like, C-terminal domain"/>
    <property type="match status" value="1"/>
</dbReference>
<dbReference type="InterPro" id="IPR055170">
    <property type="entry name" value="GFO_IDH_MocA-like_dom"/>
</dbReference>
<protein>
    <submittedName>
        <fullName evidence="3">Oxidoreductase domain protein</fullName>
    </submittedName>
</protein>
<dbReference type="InterPro" id="IPR036291">
    <property type="entry name" value="NAD(P)-bd_dom_sf"/>
</dbReference>
<dbReference type="STRING" id="383372.Rcas_2464"/>
<dbReference type="eggNOG" id="COG0673">
    <property type="taxonomic scope" value="Bacteria"/>
</dbReference>
<evidence type="ECO:0000259" key="1">
    <source>
        <dbReference type="Pfam" id="PF01408"/>
    </source>
</evidence>
<dbReference type="GO" id="GO:0000166">
    <property type="term" value="F:nucleotide binding"/>
    <property type="evidence" value="ECO:0007669"/>
    <property type="project" value="InterPro"/>
</dbReference>
<dbReference type="EMBL" id="CP000804">
    <property type="protein sequence ID" value="ABU58544.1"/>
    <property type="molecule type" value="Genomic_DNA"/>
</dbReference>
<sequence length="347" mass="37744">MNEVRIAIVGMGIGKANARGFLNTPRARIVALCDIAEARMHQLAAELKLPEPVAFYTDYREMCRDRSIDAVFVGVPNQLHVPVALEAVRNDKHVLVTKPLADAVAPARDLVAAAEAAGVVNMMSLSTRFSRETQIVGAMAARGELGEVYYARARSVRRSGIPHWSPGFVQKGGGAFRDMGVHVLDAAWWMMGMPQPVSAVAVAGAKFGPRGMGYFDYTPQPELARQYAADDYAGGFIRFANGAGLQVESFWAAHQPDDFQIELFGTEAGVRCYNPLTVYRTIAGAPVDSTYHIPKDWEGVWTAIAAHFVECILDGAPCQAPLRHGLIVQEMMEAVLESAETGREIPL</sequence>
<dbReference type="KEGG" id="rca:Rcas_2464"/>
<dbReference type="Proteomes" id="UP000000263">
    <property type="component" value="Chromosome"/>
</dbReference>
<dbReference type="PANTHER" id="PTHR43249:SF1">
    <property type="entry name" value="D-GLUCOSIDE 3-DEHYDROGENASE"/>
    <property type="match status" value="1"/>
</dbReference>
<dbReference type="Pfam" id="PF01408">
    <property type="entry name" value="GFO_IDH_MocA"/>
    <property type="match status" value="1"/>
</dbReference>
<dbReference type="SUPFAM" id="SSF51735">
    <property type="entry name" value="NAD(P)-binding Rossmann-fold domains"/>
    <property type="match status" value="1"/>
</dbReference>
<reference evidence="3 4" key="1">
    <citation type="submission" date="2007-08" db="EMBL/GenBank/DDBJ databases">
        <title>Complete sequence of Roseiflexus castenholzii DSM 13941.</title>
        <authorList>
            <consortium name="US DOE Joint Genome Institute"/>
            <person name="Copeland A."/>
            <person name="Lucas S."/>
            <person name="Lapidus A."/>
            <person name="Barry K."/>
            <person name="Glavina del Rio T."/>
            <person name="Dalin E."/>
            <person name="Tice H."/>
            <person name="Pitluck S."/>
            <person name="Thompson L.S."/>
            <person name="Brettin T."/>
            <person name="Bruce D."/>
            <person name="Detter J.C."/>
            <person name="Han C."/>
            <person name="Tapia R."/>
            <person name="Schmutz J."/>
            <person name="Larimer F."/>
            <person name="Land M."/>
            <person name="Hauser L."/>
            <person name="Kyrpides N."/>
            <person name="Mikhailova N."/>
            <person name="Bryant D.A."/>
            <person name="Hanada S."/>
            <person name="Tsukatani Y."/>
            <person name="Richardson P."/>
        </authorList>
    </citation>
    <scope>NUCLEOTIDE SEQUENCE [LARGE SCALE GENOMIC DNA]</scope>
    <source>
        <strain evidence="4">DSM 13941 / HLO8</strain>
    </source>
</reference>
<feature type="domain" description="Gfo/Idh/MocA-like oxidoreductase N-terminal" evidence="1">
    <location>
        <begin position="4"/>
        <end position="122"/>
    </location>
</feature>
<name>A7NLZ6_ROSCS</name>
<dbReference type="InterPro" id="IPR052515">
    <property type="entry name" value="Gfo/Idh/MocA_Oxidoreductase"/>
</dbReference>
<gene>
    <name evidence="3" type="ordered locus">Rcas_2464</name>
</gene>
<keyword evidence="4" id="KW-1185">Reference proteome</keyword>
<dbReference type="RefSeq" id="WP_012120968.1">
    <property type="nucleotide sequence ID" value="NC_009767.1"/>
</dbReference>
<organism evidence="3 4">
    <name type="scientific">Roseiflexus castenholzii (strain DSM 13941 / HLO8)</name>
    <dbReference type="NCBI Taxonomy" id="383372"/>
    <lineage>
        <taxon>Bacteria</taxon>
        <taxon>Bacillati</taxon>
        <taxon>Chloroflexota</taxon>
        <taxon>Chloroflexia</taxon>
        <taxon>Chloroflexales</taxon>
        <taxon>Roseiflexineae</taxon>
        <taxon>Roseiflexaceae</taxon>
        <taxon>Roseiflexus</taxon>
    </lineage>
</organism>
<proteinExistence type="predicted"/>
<feature type="domain" description="GFO/IDH/MocA-like oxidoreductase" evidence="2">
    <location>
        <begin position="137"/>
        <end position="270"/>
    </location>
</feature>
<dbReference type="PANTHER" id="PTHR43249">
    <property type="entry name" value="UDP-N-ACETYL-2-AMINO-2-DEOXY-D-GLUCURONATE OXIDASE"/>
    <property type="match status" value="1"/>
</dbReference>
<dbReference type="Gene3D" id="3.40.50.720">
    <property type="entry name" value="NAD(P)-binding Rossmann-like Domain"/>
    <property type="match status" value="1"/>
</dbReference>
<dbReference type="OrthoDB" id="9815825at2"/>
<accession>A7NLZ6</accession>
<dbReference type="Pfam" id="PF22725">
    <property type="entry name" value="GFO_IDH_MocA_C3"/>
    <property type="match status" value="1"/>
</dbReference>
<evidence type="ECO:0000313" key="4">
    <source>
        <dbReference type="Proteomes" id="UP000000263"/>
    </source>
</evidence>
<dbReference type="HOGENOM" id="CLU_023194_1_3_0"/>
<dbReference type="Gene3D" id="3.30.360.10">
    <property type="entry name" value="Dihydrodipicolinate Reductase, domain 2"/>
    <property type="match status" value="1"/>
</dbReference>
<dbReference type="AlphaFoldDB" id="A7NLZ6"/>
<evidence type="ECO:0000259" key="2">
    <source>
        <dbReference type="Pfam" id="PF22725"/>
    </source>
</evidence>